<accession>A0A927QQ59</accession>
<feature type="chain" id="PRO_5037785413" description="Secreted protein" evidence="1">
    <location>
        <begin position="31"/>
        <end position="273"/>
    </location>
</feature>
<evidence type="ECO:0000313" key="3">
    <source>
        <dbReference type="Proteomes" id="UP000661025"/>
    </source>
</evidence>
<sequence>MTSRSAIKRAGIAAALGLASVLTCVSPASAATDIMRAEPFDANKLMLSICNGRTTTSYWRLNVQTGQLVKLTQQEWNLLFKIGSSTLKHPWEAFHGHCSYPKSSSWTWNGPEKQISDTLVNCSHKSTLNQTVQQGGMTTSTTTNSVTASFGIEWTALKDVLAFEAGGSYTRTWSYAKTQNWSRTTGITVAPRRKAWFAQRPVMRTVRSNPVFHVHEYRWGNTKVDSWRGRGYKDIVSYGAYYDAVGNVLNSDGSPSGQIVARDRGVNSGADCG</sequence>
<dbReference type="Proteomes" id="UP000661025">
    <property type="component" value="Unassembled WGS sequence"/>
</dbReference>
<evidence type="ECO:0000256" key="1">
    <source>
        <dbReference type="SAM" id="SignalP"/>
    </source>
</evidence>
<organism evidence="2 3">
    <name type="scientific">Streptomyces caniscabiei</name>
    <dbReference type="NCBI Taxonomy" id="2746961"/>
    <lineage>
        <taxon>Bacteria</taxon>
        <taxon>Bacillati</taxon>
        <taxon>Actinomycetota</taxon>
        <taxon>Actinomycetes</taxon>
        <taxon>Kitasatosporales</taxon>
        <taxon>Streptomycetaceae</taxon>
        <taxon>Streptomyces</taxon>
    </lineage>
</organism>
<dbReference type="EMBL" id="JACYXT010000027">
    <property type="protein sequence ID" value="MBD9729507.1"/>
    <property type="molecule type" value="Genomic_DNA"/>
</dbReference>
<evidence type="ECO:0008006" key="4">
    <source>
        <dbReference type="Google" id="ProtNLM"/>
    </source>
</evidence>
<dbReference type="RefSeq" id="WP_086802162.1">
    <property type="nucleotide sequence ID" value="NZ_CP119182.1"/>
</dbReference>
<comment type="caution">
    <text evidence="2">The sequence shown here is derived from an EMBL/GenBank/DDBJ whole genome shotgun (WGS) entry which is preliminary data.</text>
</comment>
<evidence type="ECO:0000313" key="2">
    <source>
        <dbReference type="EMBL" id="MBD9729507.1"/>
    </source>
</evidence>
<proteinExistence type="predicted"/>
<gene>
    <name evidence="2" type="ORF">IHE70_41280</name>
</gene>
<feature type="signal peptide" evidence="1">
    <location>
        <begin position="1"/>
        <end position="30"/>
    </location>
</feature>
<keyword evidence="1" id="KW-0732">Signal</keyword>
<name>A0A927QQ59_9ACTN</name>
<protein>
    <recommendedName>
        <fullName evidence="4">Secreted protein</fullName>
    </recommendedName>
</protein>
<dbReference type="GeneID" id="79935872"/>
<dbReference type="AlphaFoldDB" id="A0A927QQ59"/>
<reference evidence="2" key="1">
    <citation type="submission" date="2020-09" db="EMBL/GenBank/DDBJ databases">
        <title>Streptomyces canutascabiei sp. nov., which causes potato common scab and is distributed across the world.</title>
        <authorList>
            <person name="Nguyen H.P."/>
            <person name="Weisberg A.J."/>
            <person name="Chang J.H."/>
            <person name="Clarke C.R."/>
        </authorList>
    </citation>
    <scope>NUCLEOTIDE SEQUENCE</scope>
    <source>
        <strain evidence="2">ID-01-6.2a</strain>
    </source>
</reference>